<name>A0A939ES45_9BACT</name>
<dbReference type="EMBL" id="JAFLQZ010000001">
    <property type="protein sequence ID" value="MBO0356774.1"/>
    <property type="molecule type" value="Genomic_DNA"/>
</dbReference>
<gene>
    <name evidence="1" type="ORF">J0X19_02350</name>
</gene>
<sequence length="101" mass="11299">MTETEKQEILRSFSVVIDYLTQQRDTEETDAIQNTLLYNLTSASADGFSMPVMPFPYVAPSTIAERETQLTHLTQTAEYVSNTEASALTDESIRSFAQALQ</sequence>
<evidence type="ECO:0000313" key="2">
    <source>
        <dbReference type="Proteomes" id="UP000664144"/>
    </source>
</evidence>
<organism evidence="1 2">
    <name type="scientific">Hymenobacter telluris</name>
    <dbReference type="NCBI Taxonomy" id="2816474"/>
    <lineage>
        <taxon>Bacteria</taxon>
        <taxon>Pseudomonadati</taxon>
        <taxon>Bacteroidota</taxon>
        <taxon>Cytophagia</taxon>
        <taxon>Cytophagales</taxon>
        <taxon>Hymenobacteraceae</taxon>
        <taxon>Hymenobacter</taxon>
    </lineage>
</organism>
<dbReference type="RefSeq" id="WP_206980409.1">
    <property type="nucleotide sequence ID" value="NZ_JAFLQZ010000001.1"/>
</dbReference>
<dbReference type="AlphaFoldDB" id="A0A939ES45"/>
<accession>A0A939ES45</accession>
<keyword evidence="2" id="KW-1185">Reference proteome</keyword>
<protein>
    <submittedName>
        <fullName evidence="1">Uncharacterized protein</fullName>
    </submittedName>
</protein>
<reference evidence="1" key="1">
    <citation type="submission" date="2021-03" db="EMBL/GenBank/DDBJ databases">
        <authorList>
            <person name="Kim M.K."/>
        </authorList>
    </citation>
    <scope>NUCLEOTIDE SEQUENCE</scope>
    <source>
        <strain evidence="1">BT186</strain>
    </source>
</reference>
<dbReference type="Proteomes" id="UP000664144">
    <property type="component" value="Unassembled WGS sequence"/>
</dbReference>
<proteinExistence type="predicted"/>
<comment type="caution">
    <text evidence="1">The sequence shown here is derived from an EMBL/GenBank/DDBJ whole genome shotgun (WGS) entry which is preliminary data.</text>
</comment>
<evidence type="ECO:0000313" key="1">
    <source>
        <dbReference type="EMBL" id="MBO0356774.1"/>
    </source>
</evidence>